<reference evidence="1 2" key="1">
    <citation type="submission" date="2019-11" db="EMBL/GenBank/DDBJ databases">
        <title>Characterization of a novel member of the family Ackermannviridae.</title>
        <authorList>
            <person name="Maina A.N."/>
            <person name="Mwaura F.B."/>
            <person name="Jumba M."/>
        </authorList>
    </citation>
    <scope>NUCLEOTIDE SEQUENCE [LARGE SCALE GENOMIC DNA]</scope>
</reference>
<sequence length="170" mass="19533">MRVIGWLSLFLSLNTWAITKCDVDFTTDQYHVMQKAYDYAEPKGWGFVMAAIAWQESSAGEDLVRFEPPYTYKDVSLGVFQVLLKTAMVHEKCDNSKCAGKIHQNLLNDFQYNADHAYQVLMFWEKVRGRGNIKGILMGYNGGYSNSDRSKHYAHKVADKVVYLKNCVRL</sequence>
<dbReference type="InterPro" id="IPR023346">
    <property type="entry name" value="Lysozyme-like_dom_sf"/>
</dbReference>
<proteinExistence type="predicted"/>
<gene>
    <name evidence="1" type="ORF">Kuja_0760</name>
</gene>
<protein>
    <recommendedName>
        <fullName evidence="3">Transglycosylase SLT domain-containing protein</fullName>
    </recommendedName>
</protein>
<dbReference type="SUPFAM" id="SSF53955">
    <property type="entry name" value="Lysozyme-like"/>
    <property type="match status" value="1"/>
</dbReference>
<dbReference type="Proteomes" id="UP000433471">
    <property type="component" value="Segment"/>
</dbReference>
<evidence type="ECO:0000313" key="1">
    <source>
        <dbReference type="EMBL" id="QGZ16067.1"/>
    </source>
</evidence>
<evidence type="ECO:0008006" key="3">
    <source>
        <dbReference type="Google" id="ProtNLM"/>
    </source>
</evidence>
<organism evidence="1 2">
    <name type="scientific">Vibrio phage vB_VchM_Kuja</name>
    <dbReference type="NCBI Taxonomy" id="2686437"/>
    <lineage>
        <taxon>Viruses</taxon>
        <taxon>Duplodnaviria</taxon>
        <taxon>Heunggongvirae</taxon>
        <taxon>Uroviricota</taxon>
        <taxon>Caudoviricetes</taxon>
        <taxon>Pantevenvirales</taxon>
        <taxon>Ackermannviridae</taxon>
        <taxon>Kujavirus</taxon>
        <taxon>Kujavirus kuja</taxon>
    </lineage>
</organism>
<dbReference type="Gene3D" id="1.10.530.10">
    <property type="match status" value="1"/>
</dbReference>
<accession>A0A6B9JHS1</accession>
<name>A0A6B9JHS1_9CAUD</name>
<evidence type="ECO:0000313" key="2">
    <source>
        <dbReference type="Proteomes" id="UP000433471"/>
    </source>
</evidence>
<dbReference type="EMBL" id="MN718199">
    <property type="protein sequence ID" value="QGZ16067.1"/>
    <property type="molecule type" value="Genomic_DNA"/>
</dbReference>
<keyword evidence="2" id="KW-1185">Reference proteome</keyword>